<proteinExistence type="predicted"/>
<name>A0ABM3I203_ZIZJJ</name>
<keyword evidence="1" id="KW-1185">Reference proteome</keyword>
<accession>A0ABM3I203</accession>
<dbReference type="RefSeq" id="XP_048318985.2">
    <property type="nucleotide sequence ID" value="XM_048463028.2"/>
</dbReference>
<dbReference type="Proteomes" id="UP001652623">
    <property type="component" value="Chromosome 1"/>
</dbReference>
<evidence type="ECO:0000313" key="1">
    <source>
        <dbReference type="Proteomes" id="UP001652623"/>
    </source>
</evidence>
<protein>
    <submittedName>
        <fullName evidence="2">Uncharacterized protein LOC107434299</fullName>
    </submittedName>
</protein>
<organism evidence="1 2">
    <name type="scientific">Ziziphus jujuba</name>
    <name type="common">Chinese jujube</name>
    <name type="synonym">Ziziphus sativa</name>
    <dbReference type="NCBI Taxonomy" id="326968"/>
    <lineage>
        <taxon>Eukaryota</taxon>
        <taxon>Viridiplantae</taxon>
        <taxon>Streptophyta</taxon>
        <taxon>Embryophyta</taxon>
        <taxon>Tracheophyta</taxon>
        <taxon>Spermatophyta</taxon>
        <taxon>Magnoliopsida</taxon>
        <taxon>eudicotyledons</taxon>
        <taxon>Gunneridae</taxon>
        <taxon>Pentapetalae</taxon>
        <taxon>rosids</taxon>
        <taxon>fabids</taxon>
        <taxon>Rosales</taxon>
        <taxon>Rhamnaceae</taxon>
        <taxon>Paliureae</taxon>
        <taxon>Ziziphus</taxon>
    </lineage>
</organism>
<reference evidence="1" key="1">
    <citation type="submission" date="2025-05" db="UniProtKB">
        <authorList>
            <consortium name="RefSeq"/>
        </authorList>
    </citation>
    <scope>NUCLEOTIDE SEQUENCE [LARGE SCALE GENOMIC DNA]</scope>
</reference>
<dbReference type="GeneID" id="107434299"/>
<evidence type="ECO:0000313" key="2">
    <source>
        <dbReference type="RefSeq" id="XP_048318985.2"/>
    </source>
</evidence>
<gene>
    <name evidence="2" type="primary">LOC107434299</name>
</gene>
<reference evidence="2" key="2">
    <citation type="submission" date="2025-08" db="UniProtKB">
        <authorList>
            <consortium name="RefSeq"/>
        </authorList>
    </citation>
    <scope>IDENTIFICATION</scope>
    <source>
        <tissue evidence="2">Seedling</tissue>
    </source>
</reference>
<sequence length="166" mass="19107">MALSHLGLDGEFLMCPEAGVKEFFNLSTQKRILILVGWLVSETKGILIRTSNIQDPFVKVHGGVPVASRVHFQVQNLDAQVQRNLVMQSFQLERIWRLMEEIQICSQIQLYVSAEILSQHLAIIKNQLDRDWETCRILRLLLSEAFVEGGSKKIRINWNFERNTAC</sequence>